<keyword evidence="5" id="KW-0540">Nuclease</keyword>
<proteinExistence type="predicted"/>
<evidence type="ECO:0000256" key="5">
    <source>
        <dbReference type="ARBA" id="ARBA00022722"/>
    </source>
</evidence>
<dbReference type="GO" id="GO:0004519">
    <property type="term" value="F:endonuclease activity"/>
    <property type="evidence" value="ECO:0007669"/>
    <property type="project" value="UniProtKB-KW"/>
</dbReference>
<keyword evidence="7" id="KW-0547">Nucleotide-binding</keyword>
<keyword evidence="6" id="KW-0479">Metal-binding</keyword>
<keyword evidence="8" id="KW-0255">Endonuclease</keyword>
<sequence length="159" mass="17801">MSKGADWCFTWFAKTTDDVKLAVVAEQQKTDGTSFLFVNAVNEETEDGRPHVQGFIQLCSVRGLKWLKKRLPGAHFEKRKGSAKDARDYCDPDTIKYKLLEEGGDKHGTPSGYYEFGEFAPKDKQGKRADIAAYRDAIIAGASDMVGVRLRRLSFGILF</sequence>
<dbReference type="GO" id="GO:0003677">
    <property type="term" value="F:DNA binding"/>
    <property type="evidence" value="ECO:0007669"/>
    <property type="project" value="UniProtKB-KW"/>
</dbReference>
<name>A0A1I9XGE4_9VIRU</name>
<keyword evidence="10" id="KW-0190">Covalent protein-DNA linkage</keyword>
<evidence type="ECO:0000256" key="2">
    <source>
        <dbReference type="ARBA" id="ARBA00022679"/>
    </source>
</evidence>
<dbReference type="GO" id="GO:0016787">
    <property type="term" value="F:hydrolase activity"/>
    <property type="evidence" value="ECO:0007669"/>
    <property type="project" value="UniProtKB-KW"/>
</dbReference>
<organism evidence="13">
    <name type="scientific">uncultured virus</name>
    <dbReference type="NCBI Taxonomy" id="340016"/>
    <lineage>
        <taxon>Viruses</taxon>
        <taxon>environmental samples</taxon>
    </lineage>
</organism>
<keyword evidence="4" id="KW-0235">DNA replication</keyword>
<dbReference type="GO" id="GO:0006260">
    <property type="term" value="P:DNA replication"/>
    <property type="evidence" value="ECO:0007669"/>
    <property type="project" value="UniProtKB-KW"/>
</dbReference>
<keyword evidence="9" id="KW-0378">Hydrolase</keyword>
<evidence type="ECO:0000256" key="8">
    <source>
        <dbReference type="ARBA" id="ARBA00022759"/>
    </source>
</evidence>
<evidence type="ECO:0000256" key="11">
    <source>
        <dbReference type="ARBA" id="ARBA00023125"/>
    </source>
</evidence>
<evidence type="ECO:0000256" key="3">
    <source>
        <dbReference type="ARBA" id="ARBA00022695"/>
    </source>
</evidence>
<dbReference type="GO" id="GO:0042025">
    <property type="term" value="C:host cell nucleus"/>
    <property type="evidence" value="ECO:0007669"/>
    <property type="project" value="UniProtKB-SubCell"/>
</dbReference>
<comment type="subcellular location">
    <subcellularLocation>
        <location evidence="1">Host nucleus</location>
    </subcellularLocation>
</comment>
<protein>
    <submittedName>
        <fullName evidence="13">Putative replication protein</fullName>
    </submittedName>
</protein>
<dbReference type="GO" id="GO:0000166">
    <property type="term" value="F:nucleotide binding"/>
    <property type="evidence" value="ECO:0007669"/>
    <property type="project" value="UniProtKB-KW"/>
</dbReference>
<keyword evidence="2" id="KW-0808">Transferase</keyword>
<accession>A0A1I9XGE4</accession>
<dbReference type="Pfam" id="PF02407">
    <property type="entry name" value="Viral_Rep"/>
    <property type="match status" value="1"/>
</dbReference>
<evidence type="ECO:0000256" key="9">
    <source>
        <dbReference type="ARBA" id="ARBA00022801"/>
    </source>
</evidence>
<evidence type="ECO:0000256" key="4">
    <source>
        <dbReference type="ARBA" id="ARBA00022705"/>
    </source>
</evidence>
<dbReference type="GO" id="GO:0016779">
    <property type="term" value="F:nucleotidyltransferase activity"/>
    <property type="evidence" value="ECO:0007669"/>
    <property type="project" value="UniProtKB-KW"/>
</dbReference>
<dbReference type="InterPro" id="IPR049912">
    <property type="entry name" value="CRESS_DNA_REP"/>
</dbReference>
<evidence type="ECO:0000259" key="12">
    <source>
        <dbReference type="PROSITE" id="PS52020"/>
    </source>
</evidence>
<evidence type="ECO:0000256" key="7">
    <source>
        <dbReference type="ARBA" id="ARBA00022741"/>
    </source>
</evidence>
<keyword evidence="11" id="KW-0238">DNA-binding</keyword>
<feature type="domain" description="CRESS-DNA virus Rep endonuclease" evidence="12">
    <location>
        <begin position="1"/>
        <end position="105"/>
    </location>
</feature>
<evidence type="ECO:0000256" key="10">
    <source>
        <dbReference type="ARBA" id="ARBA00023124"/>
    </source>
</evidence>
<dbReference type="GO" id="GO:0046872">
    <property type="term" value="F:metal ion binding"/>
    <property type="evidence" value="ECO:0007669"/>
    <property type="project" value="UniProtKB-KW"/>
</dbReference>
<evidence type="ECO:0000256" key="6">
    <source>
        <dbReference type="ARBA" id="ARBA00022723"/>
    </source>
</evidence>
<reference evidence="13" key="1">
    <citation type="journal article" date="2017" name="PLoS ONE">
        <title>Novel circular single-stranded DNA viruses among an asteroid, echinoid and holothurian (Phylum: Echinodermata).</title>
        <authorList>
            <person name="Jackson E.W."/>
            <person name="Bistolas K.S.I."/>
            <person name="Button J.B."/>
            <person name="Hewson I."/>
        </authorList>
    </citation>
    <scope>NUCLEOTIDE SEQUENCE</scope>
</reference>
<keyword evidence="3" id="KW-0548">Nucleotidyltransferase</keyword>
<evidence type="ECO:0000313" key="13">
    <source>
        <dbReference type="EMBL" id="APA62666.1"/>
    </source>
</evidence>
<evidence type="ECO:0000256" key="1">
    <source>
        <dbReference type="ARBA" id="ARBA00004147"/>
    </source>
</evidence>
<dbReference type="PROSITE" id="PS52020">
    <property type="entry name" value="CRESS_DNA_REP"/>
    <property type="match status" value="1"/>
</dbReference>
<dbReference type="Gene3D" id="3.40.1310.20">
    <property type="match status" value="1"/>
</dbReference>
<dbReference type="EMBL" id="KX246263">
    <property type="protein sequence ID" value="APA62666.1"/>
    <property type="molecule type" value="Genomic_DNA"/>
</dbReference>